<evidence type="ECO:0000313" key="3">
    <source>
        <dbReference type="Proteomes" id="UP000324767"/>
    </source>
</evidence>
<accession>A0A5M8PUU2</accession>
<organism evidence="2 3">
    <name type="scientific">Lasallia pustulata</name>
    <dbReference type="NCBI Taxonomy" id="136370"/>
    <lineage>
        <taxon>Eukaryota</taxon>
        <taxon>Fungi</taxon>
        <taxon>Dikarya</taxon>
        <taxon>Ascomycota</taxon>
        <taxon>Pezizomycotina</taxon>
        <taxon>Lecanoromycetes</taxon>
        <taxon>OSLEUM clade</taxon>
        <taxon>Umbilicariomycetidae</taxon>
        <taxon>Umbilicariales</taxon>
        <taxon>Umbilicariaceae</taxon>
        <taxon>Lasallia</taxon>
    </lineage>
</organism>
<dbReference type="OrthoDB" id="5363415at2759"/>
<dbReference type="AlphaFoldDB" id="A0A5M8PUU2"/>
<gene>
    <name evidence="2" type="ORF">FRX48_03789</name>
</gene>
<evidence type="ECO:0000256" key="1">
    <source>
        <dbReference type="SAM" id="MobiDB-lite"/>
    </source>
</evidence>
<sequence length="249" mass="27446">MASSAYQTPDLASILATLAAYAPPPQPQITHTDPPAASTPALFSDEHLPPASAPQQPPVPSPTPQSHQPPPIDPATLTTWPSALRCITRTIARNEAALSRIRHLIHTQQQHERQWWEGREALVRKQQQRGEGRKALDEVLKAVGGKVDSTRTDPTPTENLTELHAYDLKVHTASTAMVRATVSELKALGVPFFGMKPEMIVSANEPLRGNETAVGDMARQPNGHDKIEERELQKLQRRMLELLEDLCRG</sequence>
<dbReference type="EMBL" id="VXIT01000005">
    <property type="protein sequence ID" value="KAA6412797.1"/>
    <property type="molecule type" value="Genomic_DNA"/>
</dbReference>
<dbReference type="Pfam" id="PF10454">
    <property type="entry name" value="DUF2458"/>
    <property type="match status" value="1"/>
</dbReference>
<reference evidence="2 3" key="1">
    <citation type="submission" date="2019-09" db="EMBL/GenBank/DDBJ databases">
        <title>The hologenome of the rock-dwelling lichen Lasallia pustulata.</title>
        <authorList>
            <person name="Greshake Tzovaras B."/>
            <person name="Segers F."/>
            <person name="Bicker A."/>
            <person name="Dal Grande F."/>
            <person name="Otte J."/>
            <person name="Hankeln T."/>
            <person name="Schmitt I."/>
            <person name="Ebersberger I."/>
        </authorList>
    </citation>
    <scope>NUCLEOTIDE SEQUENCE [LARGE SCALE GENOMIC DNA]</scope>
    <source>
        <strain evidence="2">A1-1</strain>
    </source>
</reference>
<evidence type="ECO:0000313" key="2">
    <source>
        <dbReference type="EMBL" id="KAA6412797.1"/>
    </source>
</evidence>
<feature type="compositionally biased region" description="Pro residues" evidence="1">
    <location>
        <begin position="51"/>
        <end position="73"/>
    </location>
</feature>
<dbReference type="Proteomes" id="UP000324767">
    <property type="component" value="Unassembled WGS sequence"/>
</dbReference>
<protein>
    <submittedName>
        <fullName evidence="2">Uncharacterized protein</fullName>
    </submittedName>
</protein>
<feature type="region of interest" description="Disordered" evidence="1">
    <location>
        <begin position="23"/>
        <end position="77"/>
    </location>
</feature>
<proteinExistence type="predicted"/>
<dbReference type="InterPro" id="IPR018858">
    <property type="entry name" value="DUF2458"/>
</dbReference>
<name>A0A5M8PUU2_9LECA</name>
<comment type="caution">
    <text evidence="2">The sequence shown here is derived from an EMBL/GenBank/DDBJ whole genome shotgun (WGS) entry which is preliminary data.</text>
</comment>